<dbReference type="Pfam" id="PF25474">
    <property type="entry name" value="TPR_TmcB"/>
    <property type="match status" value="1"/>
</dbReference>
<feature type="transmembrane region" description="Helical" evidence="2">
    <location>
        <begin position="1517"/>
        <end position="1538"/>
    </location>
</feature>
<keyword evidence="2" id="KW-0812">Transmembrane</keyword>
<dbReference type="GO" id="GO:0006355">
    <property type="term" value="P:regulation of DNA-templated transcription"/>
    <property type="evidence" value="ECO:0007669"/>
    <property type="project" value="InterPro"/>
</dbReference>
<feature type="domain" description="PAS" evidence="3">
    <location>
        <begin position="610"/>
        <end position="658"/>
    </location>
</feature>
<keyword evidence="5" id="KW-1185">Reference proteome</keyword>
<gene>
    <name evidence="4" type="ORF">PPRIM_AZ9-3.1.T0190212</name>
</gene>
<name>A0A8S1KCZ7_PARPR</name>
<evidence type="ECO:0000313" key="4">
    <source>
        <dbReference type="EMBL" id="CAD8052497.1"/>
    </source>
</evidence>
<keyword evidence="2" id="KW-1133">Transmembrane helix</keyword>
<dbReference type="Pfam" id="PF00989">
    <property type="entry name" value="PAS"/>
    <property type="match status" value="1"/>
</dbReference>
<keyword evidence="2" id="KW-0472">Membrane</keyword>
<dbReference type="EMBL" id="CAJJDM010000016">
    <property type="protein sequence ID" value="CAD8052497.1"/>
    <property type="molecule type" value="Genomic_DNA"/>
</dbReference>
<feature type="transmembrane region" description="Helical" evidence="2">
    <location>
        <begin position="1550"/>
        <end position="1567"/>
    </location>
</feature>
<dbReference type="OMA" id="YLACHEK"/>
<sequence length="1580" mass="186233">MRSKLFKQIIYIFSAIYQVLQFDNQSIYVSMALSFIQMFQLIYLAFALKTSYLWNNSQLTEIITQFLSYFTILLHIVNTDFSIFLAFLYFFFSIVLLTIMLLFLVGILDKDAPIILIKMLGYMLKFLLTIGYFPLMQIFFGYLACHEKDGIQVMVYLDSQVCWTFEYSIHAIFAILSLILSQGLISIVSLICYQSKKTQMNTFSQRTGRPYSFYHYCILINIMTYQLLETPQYVSVILIVFLINSYLLFYLVKSTQPFHNKNIQTLWVIITALNFWTSLMLTFAAILEGYYFRKSLYAWLIGIPFLTIIIIREPSEQVDLFAANIHPHQSGDHIIQLCEQLLNMIQNAHNDHYIQLELDAYIEVHKHACPKQDCVLKARKQTEKKKSTRQGNQILLDVINQIFFYGIKSFPTDIHLRLHYAYFLMDYLKLKQLALTELQQAEQSNVSFDFSFIIFRFKKIIEEELQQQQQESSIHLDVSNEMTFLAQSKQLMNMVERTALLFIDFWSQLQEEMPDTGKLLYLGTKIQQFSQIVEDQWKRIKKLNQKHKKLYLLMGKYYKYVWNDEIKSQQMFEIEKNNKNSEFKGLYILDEMGNSSQAILVCQTEGEQLGIIQSINKAACSLLGYTRTDLVGRHLNILQPEIYSKWHTTIMTRFLENSDLNQIQETKEQGCKVIFVKNKAHYIIQCLLQVKIIQTQNQEVYLMAQLIQDVQFKPYCYILCQSNGQIENINSMCIKVLGIDNKIIEMKRLNINDLFPNFMDIKEDYQTRQGDKLVYTPSQKLSKDLDFIKYSSENIQLDLHEQTVFNCQVTEIQFNSLASENIENRVFGYIIRLDLIKPQINGLQVVKKQLQQQQWFKFIPQNIYQLEKVNITDTFDNSIKFDSSIIWESAQKQSEDTVTQELIKQQDEIKGLAQGIRTVRLLRDKLVDIDDQQQEEEDEESQNNQIIQAYQDDLEEEQSILQLNQNYSSKQLIETEIKQSLLPSINKKMQILINTLLLIIIICIFTEYFLGTKLNEDLQTNIPYLRQNNERLALFLLIQSVIQDLKFLNYGFSPLQQQLTNNTFIQIQRNNFKLNLAQIEQLELNLSLAEVTLIQEYQFYETQFKSLNVQMKNYYGDIQNYTLSETIQQLISVAIKLNNSDLSEFNDKNPLIFYFEFNSYNSLAIAQHISQDYYYYNILSRSLVLDKSVNIFLIIISFMTFILFLAQLCYFYQVYHNKLEIIQLFLDIKENQIKQIYNNCELFLTDLQIGDDDLISEAEEKPVEKGDEAAVLNFRPKRRKHKDSSKEFQNQLFISFFLNLLIFFYFLFLEFQVEQVVSQVQRILPVLNLTSSAESFNRFADNALRQFIYDPNYLIYNNDGIDEVQKITVSLYDIDAQIHQLHTDMWDLFEDKYKTAFFNIFINNPCSIIASVETTVTETVCNTFYGGIMQNGLSIGITKFVEDLRQTIKNFESRNSSQKQKYYMSEDPELNTRMNLLNTPSVTSMRRIQKIFIRACYRYLIEIMEQTILEHFDQTDILRLTVFLCINILLLIGVTFVWIPVQLKNNQDILNTRLLILMIPLDLILRIKSIKNYLRNKIYH</sequence>
<feature type="coiled-coil region" evidence="1">
    <location>
        <begin position="919"/>
        <end position="949"/>
    </location>
</feature>
<dbReference type="Proteomes" id="UP000688137">
    <property type="component" value="Unassembled WGS sequence"/>
</dbReference>
<dbReference type="InterPro" id="IPR000014">
    <property type="entry name" value="PAS"/>
</dbReference>
<dbReference type="NCBIfam" id="TIGR00229">
    <property type="entry name" value="sensory_box"/>
    <property type="match status" value="1"/>
</dbReference>
<feature type="transmembrane region" description="Helical" evidence="2">
    <location>
        <begin position="211"/>
        <end position="228"/>
    </location>
</feature>
<evidence type="ECO:0000256" key="1">
    <source>
        <dbReference type="SAM" id="Coils"/>
    </source>
</evidence>
<feature type="transmembrane region" description="Helical" evidence="2">
    <location>
        <begin position="1191"/>
        <end position="1215"/>
    </location>
</feature>
<dbReference type="InterPro" id="IPR013767">
    <property type="entry name" value="PAS_fold"/>
</dbReference>
<protein>
    <recommendedName>
        <fullName evidence="3">PAS domain-containing protein</fullName>
    </recommendedName>
</protein>
<dbReference type="PANTHER" id="PTHR31600:SF2">
    <property type="entry name" value="GAMETE ENRICHED GENE 10 PROTEIN-RELATED"/>
    <property type="match status" value="1"/>
</dbReference>
<feature type="transmembrane region" description="Helical" evidence="2">
    <location>
        <begin position="167"/>
        <end position="191"/>
    </location>
</feature>
<feature type="transmembrane region" description="Helical" evidence="2">
    <location>
        <begin position="27"/>
        <end position="47"/>
    </location>
</feature>
<feature type="transmembrane region" description="Helical" evidence="2">
    <location>
        <begin position="83"/>
        <end position="108"/>
    </location>
</feature>
<feature type="transmembrane region" description="Helical" evidence="2">
    <location>
        <begin position="120"/>
        <end position="144"/>
    </location>
</feature>
<accession>A0A8S1KCZ7</accession>
<evidence type="ECO:0000259" key="3">
    <source>
        <dbReference type="PROSITE" id="PS50112"/>
    </source>
</evidence>
<keyword evidence="1" id="KW-0175">Coiled coil</keyword>
<organism evidence="4 5">
    <name type="scientific">Paramecium primaurelia</name>
    <dbReference type="NCBI Taxonomy" id="5886"/>
    <lineage>
        <taxon>Eukaryota</taxon>
        <taxon>Sar</taxon>
        <taxon>Alveolata</taxon>
        <taxon>Ciliophora</taxon>
        <taxon>Intramacronucleata</taxon>
        <taxon>Oligohymenophorea</taxon>
        <taxon>Peniculida</taxon>
        <taxon>Parameciidae</taxon>
        <taxon>Paramecium</taxon>
    </lineage>
</organism>
<dbReference type="FunFam" id="3.30.450.20:FF:000268">
    <property type="entry name" value="Uncharacterized protein"/>
    <property type="match status" value="1"/>
</dbReference>
<reference evidence="4" key="1">
    <citation type="submission" date="2021-01" db="EMBL/GenBank/DDBJ databases">
        <authorList>
            <consortium name="Genoscope - CEA"/>
            <person name="William W."/>
        </authorList>
    </citation>
    <scope>NUCLEOTIDE SEQUENCE</scope>
</reference>
<feature type="transmembrane region" description="Helical" evidence="2">
    <location>
        <begin position="1292"/>
        <end position="1309"/>
    </location>
</feature>
<proteinExistence type="predicted"/>
<evidence type="ECO:0000313" key="5">
    <source>
        <dbReference type="Proteomes" id="UP000688137"/>
    </source>
</evidence>
<dbReference type="PROSITE" id="PS50112">
    <property type="entry name" value="PAS"/>
    <property type="match status" value="1"/>
</dbReference>
<feature type="transmembrane region" description="Helical" evidence="2">
    <location>
        <begin position="264"/>
        <end position="286"/>
    </location>
</feature>
<feature type="transmembrane region" description="Helical" evidence="2">
    <location>
        <begin position="234"/>
        <end position="252"/>
    </location>
</feature>
<dbReference type="InterPro" id="IPR052994">
    <property type="entry name" value="Tiny_macrocysts_regulators"/>
</dbReference>
<dbReference type="InterPro" id="IPR057352">
    <property type="entry name" value="TPR_TmcB/C"/>
</dbReference>
<dbReference type="PANTHER" id="PTHR31600">
    <property type="entry name" value="TINY MACROCYSTS PROTEIN B-RELATED"/>
    <property type="match status" value="1"/>
</dbReference>
<feature type="transmembrane region" description="Helical" evidence="2">
    <location>
        <begin position="991"/>
        <end position="1011"/>
    </location>
</feature>
<dbReference type="CDD" id="cd00130">
    <property type="entry name" value="PAS"/>
    <property type="match status" value="1"/>
</dbReference>
<comment type="caution">
    <text evidence="4">The sequence shown here is derived from an EMBL/GenBank/DDBJ whole genome shotgun (WGS) entry which is preliminary data.</text>
</comment>
<evidence type="ECO:0000256" key="2">
    <source>
        <dbReference type="SAM" id="Phobius"/>
    </source>
</evidence>